<gene>
    <name evidence="4" type="ORF">E0F67_02095</name>
</gene>
<comment type="caution">
    <text evidence="4">The sequence shown here is derived from an EMBL/GenBank/DDBJ whole genome shotgun (WGS) entry which is preliminary data.</text>
</comment>
<protein>
    <submittedName>
        <fullName evidence="4">Peptidase</fullName>
    </submittedName>
</protein>
<dbReference type="AlphaFoldDB" id="A0A5S4TFN4"/>
<dbReference type="InterPro" id="IPR010572">
    <property type="entry name" value="Tail_dom"/>
</dbReference>
<dbReference type="EMBL" id="SJLI01000001">
    <property type="protein sequence ID" value="TYK95867.1"/>
    <property type="molecule type" value="Genomic_DNA"/>
</dbReference>
<evidence type="ECO:0000313" key="5">
    <source>
        <dbReference type="Proteomes" id="UP000325300"/>
    </source>
</evidence>
<dbReference type="InterPro" id="IPR007119">
    <property type="entry name" value="Phage_tail_spike_N"/>
</dbReference>
<dbReference type="Proteomes" id="UP000325300">
    <property type="component" value="Unassembled WGS sequence"/>
</dbReference>
<dbReference type="Pfam" id="PF06605">
    <property type="entry name" value="Prophage_tail"/>
    <property type="match status" value="1"/>
</dbReference>
<evidence type="ECO:0000256" key="2">
    <source>
        <dbReference type="SAM" id="MobiDB-lite"/>
    </source>
</evidence>
<feature type="region of interest" description="Disordered" evidence="2">
    <location>
        <begin position="221"/>
        <end position="241"/>
    </location>
</feature>
<accession>A0A5S4TFN4</accession>
<reference evidence="4 5" key="1">
    <citation type="submission" date="2019-02" db="EMBL/GenBank/DDBJ databases">
        <title>Novel genomic isolates of S. pyogenes and S. dysgalactiae subsp. equisimilis associated to necrotising fasciitis (NSTI).</title>
        <authorList>
            <person name="Barrantes I."/>
        </authorList>
    </citation>
    <scope>NUCLEOTIDE SEQUENCE [LARGE SCALE GENOMIC DNA]</scope>
    <source>
        <strain evidence="4 5">SPY5003</strain>
    </source>
</reference>
<evidence type="ECO:0000259" key="3">
    <source>
        <dbReference type="Pfam" id="PF06605"/>
    </source>
</evidence>
<organism evidence="4 5">
    <name type="scientific">Streptococcus pyogenes</name>
    <dbReference type="NCBI Taxonomy" id="1314"/>
    <lineage>
        <taxon>Bacteria</taxon>
        <taxon>Bacillati</taxon>
        <taxon>Bacillota</taxon>
        <taxon>Bacilli</taxon>
        <taxon>Lactobacillales</taxon>
        <taxon>Streptococcaceae</taxon>
        <taxon>Streptococcus</taxon>
    </lineage>
</organism>
<dbReference type="NCBIfam" id="TIGR01665">
    <property type="entry name" value="put_anti_recept"/>
    <property type="match status" value="1"/>
</dbReference>
<dbReference type="RefSeq" id="WP_129820703.1">
    <property type="nucleotide sequence ID" value="NZ_CAAHMB010000003.1"/>
</dbReference>
<feature type="compositionally biased region" description="Basic and acidic residues" evidence="2">
    <location>
        <begin position="225"/>
        <end position="241"/>
    </location>
</feature>
<evidence type="ECO:0000256" key="1">
    <source>
        <dbReference type="SAM" id="Coils"/>
    </source>
</evidence>
<sequence length="715" mass="81789">MIPVLYEAKETKFRTFGLGEIADAYEVKATRERNGNYSLYIKYPLDGVFASVFKEEMKIKSDAGRRTKWQTFEINRVLRNSKDHIEIFARHISMRTQDIALKPFVNGASVGAESALEIWKKNLVGDDKFDVKSDILTLGSFSWEADKIGNARGALGGVAGSILDVYGGEYEFDNRTIILHKQMGRKAPTVLEYGRNIVSVEEERLLDGNYTSIYPYVRYTPQPKPQEEASGKPHVGEHEQPEEQLVTLPEFILDGQYLELYAQRRIQMVDLSSHFNDDKGKKEPTEEELRKLAQKYLKDNNVGSPKVSIEVDYIDLSQTLDYQDFRVMEEVELCDIVPLYYPKFGITTESEKVVEIVYDVYTDSNHTIKLGTIGQSISKSLTGGVSERINALENNQKVITNNQKQFELNLPKYLNDINGKRVWYEKPDDNIEHKIGDYWFEKNGKYQRTWIWDGHQWVKVLDTEDLNPNQRAFDEAMAEIEKAKKAQEEINQRTDKELDEFRETLKNLALPEEAIKKITETIKVDDIPSIKQSFDDLKNRVSETSEESRLTAEILGNNGKTRYNKNLLVGDPNRVKTYDQDYIEVEANDGGFKRGETYTISFSQTCELLKKVAITLTQINNKGVKLVLTPTKAKMDAQTFEVTKDKQSIEVYPLSYTGVLTGDWYKSKSVEINASEAQELALEMAYKEIADAKGATIIGKQSDKPKIILDGRRDR</sequence>
<proteinExistence type="predicted"/>
<evidence type="ECO:0000313" key="4">
    <source>
        <dbReference type="EMBL" id="TYK95867.1"/>
    </source>
</evidence>
<feature type="domain" description="Tail spike" evidence="3">
    <location>
        <begin position="161"/>
        <end position="382"/>
    </location>
</feature>
<keyword evidence="1" id="KW-0175">Coiled coil</keyword>
<feature type="coiled-coil region" evidence="1">
    <location>
        <begin position="469"/>
        <end position="504"/>
    </location>
</feature>
<name>A0A5S4TFN4_STRPY</name>